<dbReference type="Proteomes" id="UP000275078">
    <property type="component" value="Unassembled WGS sequence"/>
</dbReference>
<evidence type="ECO:0000313" key="2">
    <source>
        <dbReference type="Proteomes" id="UP000275078"/>
    </source>
</evidence>
<sequence>MTPPRRLSRFLHLFVCRLHSTVQSYILIKQLVLTLVPSHCSLRFFIRLSVFFFFVSLASRVESGDPLHFIMAIILHT</sequence>
<keyword evidence="2" id="KW-1185">Reference proteome</keyword>
<dbReference type="EMBL" id="ML119685">
    <property type="protein sequence ID" value="RPA80727.1"/>
    <property type="molecule type" value="Genomic_DNA"/>
</dbReference>
<reference evidence="1 2" key="1">
    <citation type="journal article" date="2018" name="Nat. Ecol. Evol.">
        <title>Pezizomycetes genomes reveal the molecular basis of ectomycorrhizal truffle lifestyle.</title>
        <authorList>
            <person name="Murat C."/>
            <person name="Payen T."/>
            <person name="Noel B."/>
            <person name="Kuo A."/>
            <person name="Morin E."/>
            <person name="Chen J."/>
            <person name="Kohler A."/>
            <person name="Krizsan K."/>
            <person name="Balestrini R."/>
            <person name="Da Silva C."/>
            <person name="Montanini B."/>
            <person name="Hainaut M."/>
            <person name="Levati E."/>
            <person name="Barry K.W."/>
            <person name="Belfiori B."/>
            <person name="Cichocki N."/>
            <person name="Clum A."/>
            <person name="Dockter R.B."/>
            <person name="Fauchery L."/>
            <person name="Guy J."/>
            <person name="Iotti M."/>
            <person name="Le Tacon F."/>
            <person name="Lindquist E.A."/>
            <person name="Lipzen A."/>
            <person name="Malagnac F."/>
            <person name="Mello A."/>
            <person name="Molinier V."/>
            <person name="Miyauchi S."/>
            <person name="Poulain J."/>
            <person name="Riccioni C."/>
            <person name="Rubini A."/>
            <person name="Sitrit Y."/>
            <person name="Splivallo R."/>
            <person name="Traeger S."/>
            <person name="Wang M."/>
            <person name="Zifcakova L."/>
            <person name="Wipf D."/>
            <person name="Zambonelli A."/>
            <person name="Paolocci F."/>
            <person name="Nowrousian M."/>
            <person name="Ottonello S."/>
            <person name="Baldrian P."/>
            <person name="Spatafora J.W."/>
            <person name="Henrissat B."/>
            <person name="Nagy L.G."/>
            <person name="Aury J.M."/>
            <person name="Wincker P."/>
            <person name="Grigoriev I.V."/>
            <person name="Bonfante P."/>
            <person name="Martin F.M."/>
        </authorList>
    </citation>
    <scope>NUCLEOTIDE SEQUENCE [LARGE SCALE GENOMIC DNA]</scope>
    <source>
        <strain evidence="1 2">RN42</strain>
    </source>
</reference>
<name>A0A3N4I5J4_ASCIM</name>
<proteinExistence type="predicted"/>
<protein>
    <submittedName>
        <fullName evidence="1">Uncharacterized protein</fullName>
    </submittedName>
</protein>
<dbReference type="AlphaFoldDB" id="A0A3N4I5J4"/>
<accession>A0A3N4I5J4</accession>
<gene>
    <name evidence="1" type="ORF">BJ508DRAFT_125032</name>
</gene>
<organism evidence="1 2">
    <name type="scientific">Ascobolus immersus RN42</name>
    <dbReference type="NCBI Taxonomy" id="1160509"/>
    <lineage>
        <taxon>Eukaryota</taxon>
        <taxon>Fungi</taxon>
        <taxon>Dikarya</taxon>
        <taxon>Ascomycota</taxon>
        <taxon>Pezizomycotina</taxon>
        <taxon>Pezizomycetes</taxon>
        <taxon>Pezizales</taxon>
        <taxon>Ascobolaceae</taxon>
        <taxon>Ascobolus</taxon>
    </lineage>
</organism>
<evidence type="ECO:0000313" key="1">
    <source>
        <dbReference type="EMBL" id="RPA80727.1"/>
    </source>
</evidence>